<dbReference type="RefSeq" id="WP_074760124.1">
    <property type="nucleotide sequence ID" value="NZ_FNRF01000001.1"/>
</dbReference>
<organism evidence="3 4">
    <name type="scientific">Xylanibacter ruminicola</name>
    <name type="common">Prevotella ruminicola</name>
    <dbReference type="NCBI Taxonomy" id="839"/>
    <lineage>
        <taxon>Bacteria</taxon>
        <taxon>Pseudomonadati</taxon>
        <taxon>Bacteroidota</taxon>
        <taxon>Bacteroidia</taxon>
        <taxon>Bacteroidales</taxon>
        <taxon>Prevotellaceae</taxon>
        <taxon>Xylanibacter</taxon>
    </lineage>
</organism>
<evidence type="ECO:0000259" key="2">
    <source>
        <dbReference type="Pfam" id="PF01833"/>
    </source>
</evidence>
<feature type="signal peptide" evidence="1">
    <location>
        <begin position="1"/>
        <end position="20"/>
    </location>
</feature>
<dbReference type="OrthoDB" id="1062282at2"/>
<reference evidence="3 4" key="1">
    <citation type="submission" date="2016-10" db="EMBL/GenBank/DDBJ databases">
        <authorList>
            <person name="de Groot N.N."/>
        </authorList>
    </citation>
    <scope>NUCLEOTIDE SEQUENCE [LARGE SCALE GENOMIC DNA]</scope>
    <source>
        <strain evidence="3 4">D31d</strain>
    </source>
</reference>
<gene>
    <name evidence="3" type="ORF">SAMN05216462_0540</name>
</gene>
<evidence type="ECO:0000313" key="3">
    <source>
        <dbReference type="EMBL" id="SEA07596.1"/>
    </source>
</evidence>
<dbReference type="InterPro" id="IPR002909">
    <property type="entry name" value="IPT_dom"/>
</dbReference>
<proteinExistence type="predicted"/>
<dbReference type="Proteomes" id="UP000182257">
    <property type="component" value="Unassembled WGS sequence"/>
</dbReference>
<feature type="chain" id="PRO_5010220032" evidence="1">
    <location>
        <begin position="21"/>
        <end position="454"/>
    </location>
</feature>
<dbReference type="EMBL" id="FNRF01000001">
    <property type="protein sequence ID" value="SEA07596.1"/>
    <property type="molecule type" value="Genomic_DNA"/>
</dbReference>
<name>A0A1H3Y7G2_XYLRU</name>
<accession>A0A1H3Y7G2</accession>
<evidence type="ECO:0000313" key="4">
    <source>
        <dbReference type="Proteomes" id="UP000182257"/>
    </source>
</evidence>
<dbReference type="Pfam" id="PF01833">
    <property type="entry name" value="TIG"/>
    <property type="match status" value="1"/>
</dbReference>
<dbReference type="AlphaFoldDB" id="A0A1H3Y7G2"/>
<keyword evidence="1" id="KW-0732">Signal</keyword>
<evidence type="ECO:0000256" key="1">
    <source>
        <dbReference type="SAM" id="SignalP"/>
    </source>
</evidence>
<protein>
    <submittedName>
        <fullName evidence="3">IPT/TIG domain-containing protein</fullName>
    </submittedName>
</protein>
<sequence length="454" mass="49231">MITKNISKYLAMFFMVCGMAANTACTSDEDPFFTAGEDDYPRILNTDIPEGKGGEPGVLMTIERTQNFQFDVMVTPVKYTTVTWLIDDEQVAEGLSIDTPVLAGEHIVKIVAATTKGLETSRTCKLVVLPAEGDPSLAGDGKSRWLTIGSTKTIDCTNAANVTKVFVGKQEASNVSFANGKLTFTVPSIAEGEYTVVIEADGARYGCGVFTVSNTEYVDPGVKETVLWEGSTEINWGDANVTVSAADMANVPVGATIRLVYEMVDMPDGYHALRITTPWWGDNAEDQIVAQFDLTADTPNPFEFTYTEANKAIVDERGGMLLVGYGYKLTKVVAVENVAPAETTLWEGGIEINWGDANVTVSAADMAAVPVGATVHVYYQMADMPDGYHALRITTPWWGDNAEDQIVAQFDLTADTPNPFEFTYTEANKAIVDERGGMLLVGYGYKLTKVTFSK</sequence>
<feature type="domain" description="IPT/TIG" evidence="2">
    <location>
        <begin position="149"/>
        <end position="211"/>
    </location>
</feature>